<dbReference type="EMBL" id="UINC01003875">
    <property type="protein sequence ID" value="SVA09976.1"/>
    <property type="molecule type" value="Genomic_DNA"/>
</dbReference>
<accession>A0A381T1A0</accession>
<evidence type="ECO:0000313" key="2">
    <source>
        <dbReference type="EMBL" id="SVA09976.1"/>
    </source>
</evidence>
<dbReference type="AlphaFoldDB" id="A0A381T1A0"/>
<gene>
    <name evidence="2" type="ORF">METZ01_LOCUS62830</name>
</gene>
<organism evidence="2">
    <name type="scientific">marine metagenome</name>
    <dbReference type="NCBI Taxonomy" id="408172"/>
    <lineage>
        <taxon>unclassified sequences</taxon>
        <taxon>metagenomes</taxon>
        <taxon>ecological metagenomes</taxon>
    </lineage>
</organism>
<feature type="region of interest" description="Disordered" evidence="1">
    <location>
        <begin position="144"/>
        <end position="165"/>
    </location>
</feature>
<proteinExistence type="predicted"/>
<feature type="region of interest" description="Disordered" evidence="1">
    <location>
        <begin position="90"/>
        <end position="116"/>
    </location>
</feature>
<feature type="compositionally biased region" description="Basic and acidic residues" evidence="1">
    <location>
        <begin position="93"/>
        <end position="108"/>
    </location>
</feature>
<protein>
    <submittedName>
        <fullName evidence="2">Uncharacterized protein</fullName>
    </submittedName>
</protein>
<reference evidence="2" key="1">
    <citation type="submission" date="2018-05" db="EMBL/GenBank/DDBJ databases">
        <authorList>
            <person name="Lanie J.A."/>
            <person name="Ng W.-L."/>
            <person name="Kazmierczak K.M."/>
            <person name="Andrzejewski T.M."/>
            <person name="Davidsen T.M."/>
            <person name="Wayne K.J."/>
            <person name="Tettelin H."/>
            <person name="Glass J.I."/>
            <person name="Rusch D."/>
            <person name="Podicherti R."/>
            <person name="Tsui H.-C.T."/>
            <person name="Winkler M.E."/>
        </authorList>
    </citation>
    <scope>NUCLEOTIDE SEQUENCE</scope>
</reference>
<evidence type="ECO:0000256" key="1">
    <source>
        <dbReference type="SAM" id="MobiDB-lite"/>
    </source>
</evidence>
<name>A0A381T1A0_9ZZZZ</name>
<sequence>MVAGTEPLSGTYGGLQMIKKTFLALCAVAVVATLLPQLAAGQSGDGTMPMRTPDGQPDVSGTFTFRTITPFQRPSQFEGRETLTLEEAAEFEASERTRQNRDLFDPEKGSGGYAPRSEGGVLSYNEFWYERGIELTADKRTALVIDPPDGRLPPRVQRPRDPNRERLTPQEAIARRYDSYENRSTGDRCLMGFNAGPPMRSSSYNNNVMIFQSPGYVTVLNEMVHNARIIPIGDSADLPFTQYSGNSRAHWEGETLVIETAQFRGGSSGLTSTSMHLVERLTRLDPDTVAYEYTVTDPTVYTAPYTVMMPFRRTDGPLFEYACHEGNIGLYGILAGARELELQGRELRR</sequence>